<dbReference type="STRING" id="593133.SAMN04488006_0912"/>
<keyword evidence="3" id="KW-0808">Transferase</keyword>
<evidence type="ECO:0000313" key="3">
    <source>
        <dbReference type="EMBL" id="SFS35415.1"/>
    </source>
</evidence>
<feature type="domain" description="Glycosyl transferase family 1" evidence="1">
    <location>
        <begin position="191"/>
        <end position="364"/>
    </location>
</feature>
<sequence length="388" mass="44291">MNIAFLTSEYPHPKILKSAGIGTSVKNLAVALAKRNYNITVFVYGQDCDEVFVENGVEIHKIKYVKFQFLSWFFYRKKIQNYINRFILKNTISCIEAPDWTGITAFMKFKCHLVIRLHGSDAYFCNLEGRKQKFKNYFFEKVALKSADSIISVSSFTAKKTTTLFNLSANIKIIHNGIDMHYFNTKLITSISKTTNKAVNTNQLLYFGTIIRKKGVLELAEIFNEVINKMPTTTLTLLGKDVVDIFENKSTLQLFKNKLSKEAKLQLTHIDEVTYDEVKSYINNATVVVLPSFAEAFPMTWLEAMAMGKALVTSNIGWATELMIDGETGYMEHPKNHIEFANKIIVLLQNKELNSTFGINAKKRIATHFSIEIIGDENSKYYQSIVHE</sequence>
<evidence type="ECO:0000259" key="2">
    <source>
        <dbReference type="Pfam" id="PF13439"/>
    </source>
</evidence>
<dbReference type="EMBL" id="FOZP01000001">
    <property type="protein sequence ID" value="SFS35415.1"/>
    <property type="molecule type" value="Genomic_DNA"/>
</dbReference>
<dbReference type="InterPro" id="IPR001296">
    <property type="entry name" value="Glyco_trans_1"/>
</dbReference>
<dbReference type="GO" id="GO:0016757">
    <property type="term" value="F:glycosyltransferase activity"/>
    <property type="evidence" value="ECO:0007669"/>
    <property type="project" value="InterPro"/>
</dbReference>
<dbReference type="Proteomes" id="UP000199312">
    <property type="component" value="Unassembled WGS sequence"/>
</dbReference>
<dbReference type="Gene3D" id="3.40.50.2000">
    <property type="entry name" value="Glycogen Phosphorylase B"/>
    <property type="match status" value="2"/>
</dbReference>
<protein>
    <submittedName>
        <fullName evidence="3">Glycosyltransferase involved in cell wall bisynthesis</fullName>
    </submittedName>
</protein>
<dbReference type="CDD" id="cd03801">
    <property type="entry name" value="GT4_PimA-like"/>
    <property type="match status" value="1"/>
</dbReference>
<name>A0A1I6P5F3_9FLAO</name>
<reference evidence="4" key="1">
    <citation type="submission" date="2016-10" db="EMBL/GenBank/DDBJ databases">
        <authorList>
            <person name="Varghese N."/>
            <person name="Submissions S."/>
        </authorList>
    </citation>
    <scope>NUCLEOTIDE SEQUENCE [LARGE SCALE GENOMIC DNA]</scope>
    <source>
        <strain evidence="4">DSM 24450</strain>
    </source>
</reference>
<organism evidence="3 4">
    <name type="scientific">Lutibacter maritimus</name>
    <dbReference type="NCBI Taxonomy" id="593133"/>
    <lineage>
        <taxon>Bacteria</taxon>
        <taxon>Pseudomonadati</taxon>
        <taxon>Bacteroidota</taxon>
        <taxon>Flavobacteriia</taxon>
        <taxon>Flavobacteriales</taxon>
        <taxon>Flavobacteriaceae</taxon>
        <taxon>Lutibacter</taxon>
    </lineage>
</organism>
<gene>
    <name evidence="3" type="ORF">SAMN04488006_0912</name>
</gene>
<evidence type="ECO:0000313" key="4">
    <source>
        <dbReference type="Proteomes" id="UP000199312"/>
    </source>
</evidence>
<proteinExistence type="predicted"/>
<keyword evidence="4" id="KW-1185">Reference proteome</keyword>
<dbReference type="InterPro" id="IPR028098">
    <property type="entry name" value="Glyco_trans_4-like_N"/>
</dbReference>
<dbReference type="RefSeq" id="WP_090223155.1">
    <property type="nucleotide sequence ID" value="NZ_FOZP01000001.1"/>
</dbReference>
<accession>A0A1I6P5F3</accession>
<feature type="domain" description="Glycosyltransferase subfamily 4-like N-terminal" evidence="2">
    <location>
        <begin position="20"/>
        <end position="180"/>
    </location>
</feature>
<dbReference type="OrthoDB" id="502646at2"/>
<dbReference type="PANTHER" id="PTHR12526">
    <property type="entry name" value="GLYCOSYLTRANSFERASE"/>
    <property type="match status" value="1"/>
</dbReference>
<dbReference type="Pfam" id="PF13439">
    <property type="entry name" value="Glyco_transf_4"/>
    <property type="match status" value="1"/>
</dbReference>
<evidence type="ECO:0000259" key="1">
    <source>
        <dbReference type="Pfam" id="PF00534"/>
    </source>
</evidence>
<dbReference type="AlphaFoldDB" id="A0A1I6P5F3"/>
<dbReference type="SUPFAM" id="SSF53756">
    <property type="entry name" value="UDP-Glycosyltransferase/glycogen phosphorylase"/>
    <property type="match status" value="1"/>
</dbReference>
<dbReference type="Pfam" id="PF00534">
    <property type="entry name" value="Glycos_transf_1"/>
    <property type="match status" value="1"/>
</dbReference>